<dbReference type="InterPro" id="IPR042099">
    <property type="entry name" value="ANL_N_sf"/>
</dbReference>
<dbReference type="InterPro" id="IPR000873">
    <property type="entry name" value="AMP-dep_synth/lig_dom"/>
</dbReference>
<proteinExistence type="predicted"/>
<protein>
    <recommendedName>
        <fullName evidence="1">AMP-dependent synthetase/ligase domain-containing protein</fullName>
    </recommendedName>
</protein>
<dbReference type="RefSeq" id="WP_190027743.1">
    <property type="nucleotide sequence ID" value="NZ_BMUU01000006.1"/>
</dbReference>
<gene>
    <name evidence="2" type="ORF">GCM10010326_38530</name>
</gene>
<dbReference type="EMBL" id="BMUU01000006">
    <property type="protein sequence ID" value="GGY40761.1"/>
    <property type="molecule type" value="Genomic_DNA"/>
</dbReference>
<evidence type="ECO:0000313" key="2">
    <source>
        <dbReference type="EMBL" id="GGY40761.1"/>
    </source>
</evidence>
<dbReference type="PANTHER" id="PTHR45527">
    <property type="entry name" value="NONRIBOSOMAL PEPTIDE SYNTHETASE"/>
    <property type="match status" value="1"/>
</dbReference>
<evidence type="ECO:0000259" key="1">
    <source>
        <dbReference type="Pfam" id="PF00501"/>
    </source>
</evidence>
<name>A0ABQ3A8H2_9ACTN</name>
<dbReference type="Proteomes" id="UP000600946">
    <property type="component" value="Unassembled WGS sequence"/>
</dbReference>
<dbReference type="InterPro" id="IPR045851">
    <property type="entry name" value="AMP-bd_C_sf"/>
</dbReference>
<organism evidence="2 3">
    <name type="scientific">Streptomyces xanthochromogenes</name>
    <dbReference type="NCBI Taxonomy" id="67384"/>
    <lineage>
        <taxon>Bacteria</taxon>
        <taxon>Bacillati</taxon>
        <taxon>Actinomycetota</taxon>
        <taxon>Actinomycetes</taxon>
        <taxon>Kitasatosporales</taxon>
        <taxon>Streptomycetaceae</taxon>
        <taxon>Streptomyces</taxon>
    </lineage>
</organism>
<dbReference type="Pfam" id="PF00501">
    <property type="entry name" value="AMP-binding"/>
    <property type="match status" value="1"/>
</dbReference>
<dbReference type="GeneID" id="96291796"/>
<comment type="caution">
    <text evidence="2">The sequence shown here is derived from an EMBL/GenBank/DDBJ whole genome shotgun (WGS) entry which is preliminary data.</text>
</comment>
<reference evidence="3" key="1">
    <citation type="journal article" date="2019" name="Int. J. Syst. Evol. Microbiol.">
        <title>The Global Catalogue of Microorganisms (GCM) 10K type strain sequencing project: providing services to taxonomists for standard genome sequencing and annotation.</title>
        <authorList>
            <consortium name="The Broad Institute Genomics Platform"/>
            <consortium name="The Broad Institute Genome Sequencing Center for Infectious Disease"/>
            <person name="Wu L."/>
            <person name="Ma J."/>
        </authorList>
    </citation>
    <scope>NUCLEOTIDE SEQUENCE [LARGE SCALE GENOMIC DNA]</scope>
    <source>
        <strain evidence="3">JCM 4594</strain>
    </source>
</reference>
<dbReference type="Gene3D" id="3.40.50.12780">
    <property type="entry name" value="N-terminal domain of ligase-like"/>
    <property type="match status" value="1"/>
</dbReference>
<dbReference type="PANTHER" id="PTHR45527:SF1">
    <property type="entry name" value="FATTY ACID SYNTHASE"/>
    <property type="match status" value="1"/>
</dbReference>
<dbReference type="Gene3D" id="3.30.300.30">
    <property type="match status" value="1"/>
</dbReference>
<sequence length="481" mass="52476">MTDTWHEVIHGDRWTSASTLWVEDGTEYTGAQVGQLASTVEQAIRAHGPARVVSIRSAEKLGCFAGQLGAWRAGCVAVADDHTLSERDFGRVRPDLTIEVRSGPSPSVEAVVAPGPRLPRDRIPEEVVAVNFTSGSTGRRKAVAVTRGNLLALFGCRDLDVPGGRNADAAGRGQVTAGSFATVTYDGWWFDTWRTIATGGRVVCLPHVNDDVFAWPDLVDTYGIGRLLLPAAVITTVVEAVPDCIADIPWLFSGGEQFRTSTYRRARQAGLRGRFVNLYGPTEATFATHHYRLPEQFSAPTIPIGRPLDGCWQTLRDPAEGPPDARELVVHGPFVCLGYLEDGALVHRFRDAAGQASYRTGDLVRPDENGDLVFAGRLDGEVKVNGMRVDTAALEQRITTLPRVLDCRVAQDERHTVAFVRTDPAALHDPSARDRIESVVQDFSPAIGVRLVGRYPVKAGGKVDFPTLMDRYRLTEKVEET</sequence>
<feature type="domain" description="AMP-dependent synthetase/ligase" evidence="1">
    <location>
        <begin position="116"/>
        <end position="340"/>
    </location>
</feature>
<evidence type="ECO:0000313" key="3">
    <source>
        <dbReference type="Proteomes" id="UP000600946"/>
    </source>
</evidence>
<dbReference type="SUPFAM" id="SSF56801">
    <property type="entry name" value="Acetyl-CoA synthetase-like"/>
    <property type="match status" value="1"/>
</dbReference>
<accession>A0ABQ3A8H2</accession>
<keyword evidence="3" id="KW-1185">Reference proteome</keyword>